<comment type="caution">
    <text evidence="1">The sequence shown here is derived from an EMBL/GenBank/DDBJ whole genome shotgun (WGS) entry which is preliminary data.</text>
</comment>
<evidence type="ECO:0000313" key="2">
    <source>
        <dbReference type="Proteomes" id="UP000074866"/>
    </source>
</evidence>
<keyword evidence="2" id="KW-1185">Reference proteome</keyword>
<sequence>MVTLKDVAKLAEVSVSTVSIVINGKTKERNIPSKTYNKVMKAIDELGYQPNVSARRLRNLDRAKPIIALYWTLDTRTNMLTALLAGIQSEIEKKQFDFELVIRIYTNDQIAKDAKEIMNNTYNGIIIGATSEADLAYLESLSPRMPIIFINRQSKKFSTVYVDSSEVAIEAVSLLTKQSVQQIGVVAVESPYVASNQRINAFLEECRKQHIVVDQSHIITAPNSLAGGVTAAGRYLQLTDRPKTIFCESDTIVMGMIHELNRLKIKIPEEVAIISIGMTGPDATQYSTPPITAIDIPSEQIAAAAISILSKSLSQKNLHDRLLPVHQKIAPTTYIRASFPLPPDDNL</sequence>
<evidence type="ECO:0000313" key="1">
    <source>
        <dbReference type="EMBL" id="KTS82549.1"/>
    </source>
</evidence>
<organism evidence="1 2">
    <name type="scientific">Paenibacillus jamilae</name>
    <dbReference type="NCBI Taxonomy" id="114136"/>
    <lineage>
        <taxon>Bacteria</taxon>
        <taxon>Bacillati</taxon>
        <taxon>Bacillota</taxon>
        <taxon>Bacilli</taxon>
        <taxon>Bacillales</taxon>
        <taxon>Paenibacillaceae</taxon>
        <taxon>Paenibacillus</taxon>
    </lineage>
</organism>
<proteinExistence type="predicted"/>
<dbReference type="EMBL" id="LDRX01000045">
    <property type="protein sequence ID" value="KTS82549.1"/>
    <property type="molecule type" value="Genomic_DNA"/>
</dbReference>
<dbReference type="Proteomes" id="UP000074866">
    <property type="component" value="Unassembled WGS sequence"/>
</dbReference>
<reference evidence="1 2" key="1">
    <citation type="journal article" date="2016" name="Front. Microbiol.">
        <title>Genomic Resource of Rice Seed Associated Bacteria.</title>
        <authorList>
            <person name="Midha S."/>
            <person name="Bansal K."/>
            <person name="Sharma S."/>
            <person name="Kumar N."/>
            <person name="Patil P.P."/>
            <person name="Chaudhry V."/>
            <person name="Patil P.B."/>
        </authorList>
    </citation>
    <scope>NUCLEOTIDE SEQUENCE [LARGE SCALE GENOMIC DNA]</scope>
    <source>
        <strain evidence="1 2">NS115</strain>
    </source>
</reference>
<protein>
    <submittedName>
        <fullName evidence="1">Transcriptional regulator</fullName>
    </submittedName>
</protein>
<name>A0ACC4ZVG2_9BACL</name>
<gene>
    <name evidence="1" type="ORF">NS115_11300</name>
</gene>
<accession>A0ACC4ZVG2</accession>